<dbReference type="GO" id="GO:0016740">
    <property type="term" value="F:transferase activity"/>
    <property type="evidence" value="ECO:0007669"/>
    <property type="project" value="UniProtKB-KW"/>
</dbReference>
<gene>
    <name evidence="2" type="ORF">SAMN05444142_101225</name>
</gene>
<protein>
    <submittedName>
        <fullName evidence="2">Glycosyltransferase involved in cell wall bisynthesis</fullName>
    </submittedName>
</protein>
<dbReference type="OrthoDB" id="5291101at2"/>
<dbReference type="AlphaFoldDB" id="A0A1H0CM13"/>
<evidence type="ECO:0000259" key="1">
    <source>
        <dbReference type="Pfam" id="PF00535"/>
    </source>
</evidence>
<evidence type="ECO:0000313" key="2">
    <source>
        <dbReference type="EMBL" id="SHJ43104.1"/>
    </source>
</evidence>
<dbReference type="RefSeq" id="WP_149786862.1">
    <property type="nucleotide sequence ID" value="NZ_FNIO01000001.1"/>
</dbReference>
<dbReference type="InterPro" id="IPR029044">
    <property type="entry name" value="Nucleotide-diphossugar_trans"/>
</dbReference>
<accession>A0A1H0CM13</accession>
<reference evidence="2 3" key="1">
    <citation type="submission" date="2016-11" db="EMBL/GenBank/DDBJ databases">
        <authorList>
            <person name="Varghese N."/>
            <person name="Submissions S."/>
        </authorList>
    </citation>
    <scope>NUCLEOTIDE SEQUENCE [LARGE SCALE GENOMIC DNA]</scope>
    <source>
        <strain evidence="2 3">DSM 29620</strain>
    </source>
</reference>
<keyword evidence="3" id="KW-1185">Reference proteome</keyword>
<dbReference type="InterPro" id="IPR001173">
    <property type="entry name" value="Glyco_trans_2-like"/>
</dbReference>
<name>A0A1H0CM13_9RHOB</name>
<keyword evidence="2" id="KW-0808">Transferase</keyword>
<feature type="domain" description="Glycosyltransferase 2-like" evidence="1">
    <location>
        <begin position="7"/>
        <end position="165"/>
    </location>
</feature>
<evidence type="ECO:0000313" key="3">
    <source>
        <dbReference type="Proteomes" id="UP000324252"/>
    </source>
</evidence>
<dbReference type="PANTHER" id="PTHR43685">
    <property type="entry name" value="GLYCOSYLTRANSFERASE"/>
    <property type="match status" value="1"/>
</dbReference>
<dbReference type="Pfam" id="PF00535">
    <property type="entry name" value="Glycos_transf_2"/>
    <property type="match status" value="1"/>
</dbReference>
<proteinExistence type="predicted"/>
<dbReference type="InterPro" id="IPR050834">
    <property type="entry name" value="Glycosyltransf_2"/>
</dbReference>
<sequence length="313" mass="34599">MSLGVGVVIPARNAEKTLAGTIESILACRGVEQIVIVDDKSTDGTREIALSFPDDRIEVVSGPGNGISAALNAGFDRLRTPYAMRCDADDTVPADRLEWQVPLLEENSDLIAVSAGFETMLDGGIMCGTLACKGKTRDVTDILRGGEPVTSFCTWLTRTDAIRKVGGARSWFRTAEDVDLMFRLAVEGRVLHVPRVAYHYLMHDASIVHSTSNSTRFFFDEHATKFVRDRCLTGSDALERGEDLPDWPPVVHGEMRPALQQGISHAVATAWAEADRGDYASALRRISRVWRKAPFEKKLLTAYFKILGKRYLR</sequence>
<organism evidence="2 3">
    <name type="scientific">Lutimaribacter pacificus</name>
    <dbReference type="NCBI Taxonomy" id="391948"/>
    <lineage>
        <taxon>Bacteria</taxon>
        <taxon>Pseudomonadati</taxon>
        <taxon>Pseudomonadota</taxon>
        <taxon>Alphaproteobacteria</taxon>
        <taxon>Rhodobacterales</taxon>
        <taxon>Roseobacteraceae</taxon>
        <taxon>Lutimaribacter</taxon>
    </lineage>
</organism>
<dbReference type="Gene3D" id="3.90.550.10">
    <property type="entry name" value="Spore Coat Polysaccharide Biosynthesis Protein SpsA, Chain A"/>
    <property type="match status" value="1"/>
</dbReference>
<dbReference type="EMBL" id="FQZZ01000001">
    <property type="protein sequence ID" value="SHJ43104.1"/>
    <property type="molecule type" value="Genomic_DNA"/>
</dbReference>
<dbReference type="CDD" id="cd00761">
    <property type="entry name" value="Glyco_tranf_GTA_type"/>
    <property type="match status" value="1"/>
</dbReference>
<dbReference type="PANTHER" id="PTHR43685:SF2">
    <property type="entry name" value="GLYCOSYLTRANSFERASE 2-LIKE DOMAIN-CONTAINING PROTEIN"/>
    <property type="match status" value="1"/>
</dbReference>
<dbReference type="Proteomes" id="UP000324252">
    <property type="component" value="Unassembled WGS sequence"/>
</dbReference>
<dbReference type="SUPFAM" id="SSF53448">
    <property type="entry name" value="Nucleotide-diphospho-sugar transferases"/>
    <property type="match status" value="1"/>
</dbReference>